<evidence type="ECO:0000313" key="5">
    <source>
        <dbReference type="Proteomes" id="UP001597042"/>
    </source>
</evidence>
<feature type="domain" description="Leucine-binding protein" evidence="3">
    <location>
        <begin position="56"/>
        <end position="376"/>
    </location>
</feature>
<sequence length="398" mass="40940">MSEEMMMKSLKRNPVRRLSVVATTSMAVVLAACAPGAAEQDANGANVYSVVAPLVQSGPGAFAGVPVAQGIELAIAEVNESDFLGGGSTIEVEFVDTAGDPAKAIAAYREAEASGAAGVLCCTLGGEAGALQPLLSDSTLPGVVTVSILDGLADPPHLFRPFEVPSAPGGTYDEFLDAVFGGGEYSSAVMVVNNDNDAMVQDSSIYADGLERNDVELRGTIEVPVVETSYVGPATQIIDLDPDVVIASTIGSSTANLAKALRERGFDRPIVSNVGADSRAAYDASGGAMAGTIFPTPFHADYPVNDLGSSFSMAYEAEYGSAPDMFAAQGYTAAWLLATAILDAGSGDPAAVGEALSSIDEQESVYGRITYRGGQAEVEEPALHLVWGEAEDLQLLAP</sequence>
<dbReference type="RefSeq" id="WP_378783270.1">
    <property type="nucleotide sequence ID" value="NZ_JBHTIM010000001.1"/>
</dbReference>
<dbReference type="Gene3D" id="3.40.50.2300">
    <property type="match status" value="2"/>
</dbReference>
<protein>
    <submittedName>
        <fullName evidence="4">ABC transporter substrate-binding protein</fullName>
    </submittedName>
</protein>
<dbReference type="Pfam" id="PF13458">
    <property type="entry name" value="Peripla_BP_6"/>
    <property type="match status" value="1"/>
</dbReference>
<comment type="caution">
    <text evidence="4">The sequence shown here is derived from an EMBL/GenBank/DDBJ whole genome shotgun (WGS) entry which is preliminary data.</text>
</comment>
<evidence type="ECO:0000259" key="3">
    <source>
        <dbReference type="Pfam" id="PF13458"/>
    </source>
</evidence>
<gene>
    <name evidence="4" type="ORF">ACFQZV_04650</name>
</gene>
<evidence type="ECO:0000313" key="4">
    <source>
        <dbReference type="EMBL" id="MFD0780589.1"/>
    </source>
</evidence>
<organism evidence="4 5">
    <name type="scientific">Microbacterium koreense</name>
    <dbReference type="NCBI Taxonomy" id="323761"/>
    <lineage>
        <taxon>Bacteria</taxon>
        <taxon>Bacillati</taxon>
        <taxon>Actinomycetota</taxon>
        <taxon>Actinomycetes</taxon>
        <taxon>Micrococcales</taxon>
        <taxon>Microbacteriaceae</taxon>
        <taxon>Microbacterium</taxon>
    </lineage>
</organism>
<dbReference type="PANTHER" id="PTHR30483:SF6">
    <property type="entry name" value="PERIPLASMIC BINDING PROTEIN OF ABC TRANSPORTER FOR NATURAL AMINO ACIDS"/>
    <property type="match status" value="1"/>
</dbReference>
<keyword evidence="2" id="KW-0732">Signal</keyword>
<proteinExistence type="inferred from homology"/>
<dbReference type="InterPro" id="IPR051010">
    <property type="entry name" value="BCAA_transport"/>
</dbReference>
<dbReference type="EMBL" id="JBHTIM010000001">
    <property type="protein sequence ID" value="MFD0780589.1"/>
    <property type="molecule type" value="Genomic_DNA"/>
</dbReference>
<evidence type="ECO:0000256" key="2">
    <source>
        <dbReference type="ARBA" id="ARBA00022729"/>
    </source>
</evidence>
<evidence type="ECO:0000256" key="1">
    <source>
        <dbReference type="ARBA" id="ARBA00010062"/>
    </source>
</evidence>
<name>A0ABW2ZQD1_9MICO</name>
<comment type="similarity">
    <text evidence="1">Belongs to the leucine-binding protein family.</text>
</comment>
<keyword evidence="5" id="KW-1185">Reference proteome</keyword>
<dbReference type="SUPFAM" id="SSF53822">
    <property type="entry name" value="Periplasmic binding protein-like I"/>
    <property type="match status" value="1"/>
</dbReference>
<accession>A0ABW2ZQD1</accession>
<dbReference type="InterPro" id="IPR028081">
    <property type="entry name" value="Leu-bd"/>
</dbReference>
<dbReference type="PANTHER" id="PTHR30483">
    <property type="entry name" value="LEUCINE-SPECIFIC-BINDING PROTEIN"/>
    <property type="match status" value="1"/>
</dbReference>
<reference evidence="5" key="1">
    <citation type="journal article" date="2019" name="Int. J. Syst. Evol. Microbiol.">
        <title>The Global Catalogue of Microorganisms (GCM) 10K type strain sequencing project: providing services to taxonomists for standard genome sequencing and annotation.</title>
        <authorList>
            <consortium name="The Broad Institute Genomics Platform"/>
            <consortium name="The Broad Institute Genome Sequencing Center for Infectious Disease"/>
            <person name="Wu L."/>
            <person name="Ma J."/>
        </authorList>
    </citation>
    <scope>NUCLEOTIDE SEQUENCE [LARGE SCALE GENOMIC DNA]</scope>
    <source>
        <strain evidence="5">CCUG 50754</strain>
    </source>
</reference>
<dbReference type="InterPro" id="IPR028082">
    <property type="entry name" value="Peripla_BP_I"/>
</dbReference>
<dbReference type="Proteomes" id="UP001597042">
    <property type="component" value="Unassembled WGS sequence"/>
</dbReference>